<keyword evidence="3" id="KW-0805">Transcription regulation</keyword>
<evidence type="ECO:0000256" key="7">
    <source>
        <dbReference type="SAM" id="MobiDB-lite"/>
    </source>
</evidence>
<feature type="domain" description="MRG" evidence="8">
    <location>
        <begin position="138"/>
        <end position="290"/>
    </location>
</feature>
<evidence type="ECO:0000313" key="10">
    <source>
        <dbReference type="EMBL" id="ONI33509.1"/>
    </source>
</evidence>
<dbReference type="InterPro" id="IPR026541">
    <property type="entry name" value="MRG_dom"/>
</dbReference>
<evidence type="ECO:0000256" key="4">
    <source>
        <dbReference type="ARBA" id="ARBA00023163"/>
    </source>
</evidence>
<evidence type="ECO:0000313" key="11">
    <source>
        <dbReference type="Proteomes" id="UP000006882"/>
    </source>
</evidence>
<dbReference type="PROSITE" id="PS51640">
    <property type="entry name" value="MRG"/>
    <property type="match status" value="1"/>
</dbReference>
<dbReference type="eggNOG" id="KOG3001">
    <property type="taxonomic scope" value="Eukaryota"/>
</dbReference>
<dbReference type="CDD" id="cd18983">
    <property type="entry name" value="CBD_MSL3_like"/>
    <property type="match status" value="1"/>
</dbReference>
<dbReference type="PANTHER" id="PTHR10880:SF44">
    <property type="entry name" value="PROTEIN MRG2"/>
    <property type="match status" value="1"/>
</dbReference>
<dbReference type="Proteomes" id="UP000006882">
    <property type="component" value="Chromosome G1"/>
</dbReference>
<dbReference type="InterPro" id="IPR053820">
    <property type="entry name" value="MSL3_chromo-like"/>
</dbReference>
<dbReference type="Gene3D" id="1.10.274.30">
    <property type="entry name" value="MRG domain"/>
    <property type="match status" value="1"/>
</dbReference>
<name>A0A251RBW7_PRUPE</name>
<evidence type="ECO:0000256" key="3">
    <source>
        <dbReference type="ARBA" id="ARBA00023015"/>
    </source>
</evidence>
<feature type="coiled-coil region" evidence="6">
    <location>
        <begin position="267"/>
        <end position="294"/>
    </location>
</feature>
<dbReference type="FunFam" id="1.10.274.30:FF:000005">
    <property type="entry name" value="Chromatin modification-related protein EAF3"/>
    <property type="match status" value="1"/>
</dbReference>
<feature type="compositionally biased region" description="Acidic residues" evidence="7">
    <location>
        <begin position="28"/>
        <end position="37"/>
    </location>
</feature>
<dbReference type="InterPro" id="IPR038217">
    <property type="entry name" value="MRG_C_sf"/>
</dbReference>
<dbReference type="STRING" id="3760.A0A251RBW7"/>
<dbReference type="GO" id="GO:0006325">
    <property type="term" value="P:chromatin organization"/>
    <property type="evidence" value="ECO:0007669"/>
    <property type="project" value="UniProtKB-KW"/>
</dbReference>
<comment type="subcellular location">
    <subcellularLocation>
        <location evidence="1">Nucleus</location>
    </subcellularLocation>
</comment>
<evidence type="ECO:0000256" key="6">
    <source>
        <dbReference type="SAM" id="Coils"/>
    </source>
</evidence>
<evidence type="ECO:0000256" key="5">
    <source>
        <dbReference type="ARBA" id="ARBA00023242"/>
    </source>
</evidence>
<dbReference type="SUPFAM" id="SSF54160">
    <property type="entry name" value="Chromo domain-like"/>
    <property type="match status" value="1"/>
</dbReference>
<dbReference type="Pfam" id="PF05712">
    <property type="entry name" value="MRG"/>
    <property type="match status" value="1"/>
</dbReference>
<keyword evidence="2" id="KW-0156">Chromatin regulator</keyword>
<proteinExistence type="predicted"/>
<gene>
    <name evidence="10" type="ORF">PRUPE_1G429500</name>
</gene>
<keyword evidence="4" id="KW-0804">Transcription</keyword>
<evidence type="ECO:0000256" key="1">
    <source>
        <dbReference type="ARBA" id="ARBA00004123"/>
    </source>
</evidence>
<keyword evidence="6" id="KW-0175">Coiled coil</keyword>
<dbReference type="GO" id="GO:0000123">
    <property type="term" value="C:histone acetyltransferase complex"/>
    <property type="evidence" value="ECO:0000318"/>
    <property type="project" value="GO_Central"/>
</dbReference>
<protein>
    <submittedName>
        <fullName evidence="10">Uncharacterized protein</fullName>
    </submittedName>
</protein>
<keyword evidence="5" id="KW-0539">Nucleus</keyword>
<evidence type="ECO:0000259" key="9">
    <source>
        <dbReference type="Pfam" id="PF22732"/>
    </source>
</evidence>
<feature type="region of interest" description="Disordered" evidence="7">
    <location>
        <begin position="111"/>
        <end position="145"/>
    </location>
</feature>
<dbReference type="GO" id="GO:0005634">
    <property type="term" value="C:nucleus"/>
    <property type="evidence" value="ECO:0007669"/>
    <property type="project" value="UniProtKB-SubCell"/>
</dbReference>
<dbReference type="AlphaFoldDB" id="A0A251RBW7"/>
<dbReference type="Gramene" id="ONI33509">
    <property type="protein sequence ID" value="ONI33509"/>
    <property type="gene ID" value="PRUPE_1G429500"/>
</dbReference>
<dbReference type="Gene3D" id="2.30.30.140">
    <property type="match status" value="1"/>
</dbReference>
<dbReference type="GO" id="GO:0048586">
    <property type="term" value="P:regulation of long-day photoperiodism, flowering"/>
    <property type="evidence" value="ECO:0007669"/>
    <property type="project" value="UniProtKB-ARBA"/>
</dbReference>
<evidence type="ECO:0000256" key="2">
    <source>
        <dbReference type="ARBA" id="ARBA00022853"/>
    </source>
</evidence>
<keyword evidence="11" id="KW-1185">Reference proteome</keyword>
<dbReference type="InterPro" id="IPR008676">
    <property type="entry name" value="MRG"/>
</dbReference>
<feature type="domain" description="MSL3 chromodomain-like" evidence="9">
    <location>
        <begin position="47"/>
        <end position="113"/>
    </location>
</feature>
<feature type="compositionally biased region" description="Low complexity" evidence="7">
    <location>
        <begin position="1"/>
        <end position="24"/>
    </location>
</feature>
<accession>A0A251RBW7</accession>
<reference evidence="10 11" key="1">
    <citation type="journal article" date="2013" name="Nat. Genet.">
        <title>The high-quality draft genome of peach (Prunus persica) identifies unique patterns of genetic diversity, domestication and genome evolution.</title>
        <authorList>
            <consortium name="International Peach Genome Initiative"/>
            <person name="Verde I."/>
            <person name="Abbott A.G."/>
            <person name="Scalabrin S."/>
            <person name="Jung S."/>
            <person name="Shu S."/>
            <person name="Marroni F."/>
            <person name="Zhebentyayeva T."/>
            <person name="Dettori M.T."/>
            <person name="Grimwood J."/>
            <person name="Cattonaro F."/>
            <person name="Zuccolo A."/>
            <person name="Rossini L."/>
            <person name="Jenkins J."/>
            <person name="Vendramin E."/>
            <person name="Meisel L.A."/>
            <person name="Decroocq V."/>
            <person name="Sosinski B."/>
            <person name="Prochnik S."/>
            <person name="Mitros T."/>
            <person name="Policriti A."/>
            <person name="Cipriani G."/>
            <person name="Dondini L."/>
            <person name="Ficklin S."/>
            <person name="Goodstein D.M."/>
            <person name="Xuan P."/>
            <person name="Del Fabbro C."/>
            <person name="Aramini V."/>
            <person name="Copetti D."/>
            <person name="Gonzalez S."/>
            <person name="Horner D.S."/>
            <person name="Falchi R."/>
            <person name="Lucas S."/>
            <person name="Mica E."/>
            <person name="Maldonado J."/>
            <person name="Lazzari B."/>
            <person name="Bielenberg D."/>
            <person name="Pirona R."/>
            <person name="Miculan M."/>
            <person name="Barakat A."/>
            <person name="Testolin R."/>
            <person name="Stella A."/>
            <person name="Tartarini S."/>
            <person name="Tonutti P."/>
            <person name="Arus P."/>
            <person name="Orellana A."/>
            <person name="Wells C."/>
            <person name="Main D."/>
            <person name="Vizzotto G."/>
            <person name="Silva H."/>
            <person name="Salamini F."/>
            <person name="Schmutz J."/>
            <person name="Morgante M."/>
            <person name="Rokhsar D.S."/>
        </authorList>
    </citation>
    <scope>NUCLEOTIDE SEQUENCE [LARGE SCALE GENOMIC DNA]</scope>
    <source>
        <strain evidence="11">cv. Nemared</strain>
    </source>
</reference>
<dbReference type="EMBL" id="CM007651">
    <property type="protein sequence ID" value="ONI33509.1"/>
    <property type="molecule type" value="Genomic_DNA"/>
</dbReference>
<feature type="region of interest" description="Disordered" evidence="7">
    <location>
        <begin position="1"/>
        <end position="46"/>
    </location>
</feature>
<dbReference type="PANTHER" id="PTHR10880">
    <property type="entry name" value="MORTALITY FACTOR 4-LIKE PROTEIN"/>
    <property type="match status" value="1"/>
</dbReference>
<evidence type="ECO:0000259" key="8">
    <source>
        <dbReference type="Pfam" id="PF05712"/>
    </source>
</evidence>
<dbReference type="InterPro" id="IPR016197">
    <property type="entry name" value="Chromo-like_dom_sf"/>
</dbReference>
<dbReference type="GO" id="GO:0006355">
    <property type="term" value="P:regulation of DNA-templated transcription"/>
    <property type="evidence" value="ECO:0007669"/>
    <property type="project" value="InterPro"/>
</dbReference>
<sequence length="334" mass="38774">MRGSKTVVSDTDSSATQSDSSATKTDSDMIDGEDEEVSAPSPDSCPFSEGEKVLAFHETQIYEAKVTKVDFKMNEWRFYVHYLGWSKNWDEWVHLDRLMKNTDENVRKQEQLNANQRTHKNAKLTRTSQTKQKVSRGKKRKNDSVIKDKDAIPMEDLVLQIPLTLKKQLVDDCEFITHLGKLVKLPRTPNVDDIMKKYLDYRSKDSLKKTHSVEEILKGLCCYFDKALPVMLLYKNERQQYEKAIAHDASPSSVYGAEHLLRLFVKLPELLLNANIEEETLKDLQQKLMMLKRAPTNQMFKRGHTCNNLYIIPYNHSCCEMSQRRFQLLRSKSC</sequence>
<dbReference type="Pfam" id="PF22732">
    <property type="entry name" value="MSL3_chromo-like"/>
    <property type="match status" value="1"/>
</dbReference>
<dbReference type="GO" id="GO:1990841">
    <property type="term" value="F:promoter-specific chromatin binding"/>
    <property type="evidence" value="ECO:0007669"/>
    <property type="project" value="UniProtKB-ARBA"/>
</dbReference>
<organism evidence="10 11">
    <name type="scientific">Prunus persica</name>
    <name type="common">Peach</name>
    <name type="synonym">Amygdalus persica</name>
    <dbReference type="NCBI Taxonomy" id="3760"/>
    <lineage>
        <taxon>Eukaryota</taxon>
        <taxon>Viridiplantae</taxon>
        <taxon>Streptophyta</taxon>
        <taxon>Embryophyta</taxon>
        <taxon>Tracheophyta</taxon>
        <taxon>Spermatophyta</taxon>
        <taxon>Magnoliopsida</taxon>
        <taxon>eudicotyledons</taxon>
        <taxon>Gunneridae</taxon>
        <taxon>Pentapetalae</taxon>
        <taxon>rosids</taxon>
        <taxon>fabids</taxon>
        <taxon>Rosales</taxon>
        <taxon>Rosaceae</taxon>
        <taxon>Amygdaloideae</taxon>
        <taxon>Amygdaleae</taxon>
        <taxon>Prunus</taxon>
    </lineage>
</organism>